<dbReference type="EMBL" id="JACSDZ010000019">
    <property type="protein sequence ID" value="KAF7383117.1"/>
    <property type="molecule type" value="Genomic_DNA"/>
</dbReference>
<protein>
    <submittedName>
        <fullName evidence="1">Uncharacterized protein</fullName>
    </submittedName>
</protein>
<evidence type="ECO:0000313" key="1">
    <source>
        <dbReference type="EMBL" id="KAF7383117.1"/>
    </source>
</evidence>
<proteinExistence type="predicted"/>
<evidence type="ECO:0000313" key="2">
    <source>
        <dbReference type="Proteomes" id="UP000617340"/>
    </source>
</evidence>
<dbReference type="AlphaFoldDB" id="A0A834MRX1"/>
<dbReference type="Proteomes" id="UP000617340">
    <property type="component" value="Unassembled WGS sequence"/>
</dbReference>
<comment type="caution">
    <text evidence="1">The sequence shown here is derived from an EMBL/GenBank/DDBJ whole genome shotgun (WGS) entry which is preliminary data.</text>
</comment>
<organism evidence="1 2">
    <name type="scientific">Vespula germanica</name>
    <name type="common">German yellow jacket</name>
    <name type="synonym">Paravespula germanica</name>
    <dbReference type="NCBI Taxonomy" id="30212"/>
    <lineage>
        <taxon>Eukaryota</taxon>
        <taxon>Metazoa</taxon>
        <taxon>Ecdysozoa</taxon>
        <taxon>Arthropoda</taxon>
        <taxon>Hexapoda</taxon>
        <taxon>Insecta</taxon>
        <taxon>Pterygota</taxon>
        <taxon>Neoptera</taxon>
        <taxon>Endopterygota</taxon>
        <taxon>Hymenoptera</taxon>
        <taxon>Apocrita</taxon>
        <taxon>Aculeata</taxon>
        <taxon>Vespoidea</taxon>
        <taxon>Vespidae</taxon>
        <taxon>Vespinae</taxon>
        <taxon>Vespula</taxon>
    </lineage>
</organism>
<sequence>MKHRSAIWSNLVEVGNVVAKRRRVAQFLRGSTFETEYTSCASPSAVAAAVAATAGAAASTASVAAATTTADADASPQVPQLD</sequence>
<name>A0A834MRX1_VESGE</name>
<gene>
    <name evidence="1" type="ORF">HZH68_014966</name>
</gene>
<accession>A0A834MRX1</accession>
<reference evidence="1" key="1">
    <citation type="journal article" date="2020" name="G3 (Bethesda)">
        <title>High-Quality Assemblies for Three Invasive Social Wasps from the &lt;i&gt;Vespula&lt;/i&gt; Genus.</title>
        <authorList>
            <person name="Harrop T.W.R."/>
            <person name="Guhlin J."/>
            <person name="McLaughlin G.M."/>
            <person name="Permina E."/>
            <person name="Stockwell P."/>
            <person name="Gilligan J."/>
            <person name="Le Lec M.F."/>
            <person name="Gruber M.A.M."/>
            <person name="Quinn O."/>
            <person name="Lovegrove M."/>
            <person name="Duncan E.J."/>
            <person name="Remnant E.J."/>
            <person name="Van Eeckhoven J."/>
            <person name="Graham B."/>
            <person name="Knapp R.A."/>
            <person name="Langford K.W."/>
            <person name="Kronenberg Z."/>
            <person name="Press M.O."/>
            <person name="Eacker S.M."/>
            <person name="Wilson-Rankin E.E."/>
            <person name="Purcell J."/>
            <person name="Lester P.J."/>
            <person name="Dearden P.K."/>
        </authorList>
    </citation>
    <scope>NUCLEOTIDE SEQUENCE</scope>
    <source>
        <strain evidence="1">Linc-1</strain>
    </source>
</reference>
<keyword evidence="2" id="KW-1185">Reference proteome</keyword>